<gene>
    <name evidence="1" type="ORF">NECAME_10558</name>
</gene>
<protein>
    <submittedName>
        <fullName evidence="1">Uncharacterized protein</fullName>
    </submittedName>
</protein>
<reference evidence="2" key="1">
    <citation type="journal article" date="2014" name="Nat. Genet.">
        <title>Genome of the human hookworm Necator americanus.</title>
        <authorList>
            <person name="Tang Y.T."/>
            <person name="Gao X."/>
            <person name="Rosa B.A."/>
            <person name="Abubucker S."/>
            <person name="Hallsworth-Pepin K."/>
            <person name="Martin J."/>
            <person name="Tyagi R."/>
            <person name="Heizer E."/>
            <person name="Zhang X."/>
            <person name="Bhonagiri-Palsikar V."/>
            <person name="Minx P."/>
            <person name="Warren W.C."/>
            <person name="Wang Q."/>
            <person name="Zhan B."/>
            <person name="Hotez P.J."/>
            <person name="Sternberg P.W."/>
            <person name="Dougall A."/>
            <person name="Gaze S.T."/>
            <person name="Mulvenna J."/>
            <person name="Sotillo J."/>
            <person name="Ranganathan S."/>
            <person name="Rabelo E.M."/>
            <person name="Wilson R.K."/>
            <person name="Felgner P.L."/>
            <person name="Bethony J."/>
            <person name="Hawdon J.M."/>
            <person name="Gasser R.B."/>
            <person name="Loukas A."/>
            <person name="Mitreva M."/>
        </authorList>
    </citation>
    <scope>NUCLEOTIDE SEQUENCE [LARGE SCALE GENOMIC DNA]</scope>
</reference>
<accession>W2T7Y6</accession>
<dbReference type="Proteomes" id="UP000053676">
    <property type="component" value="Unassembled WGS sequence"/>
</dbReference>
<sequence length="80" mass="9469">MFYKPFIFVVDVAHDGISPETDKRSIELPVDDSSQFWEFAWANFGVEITNYDLVKGTIFSVELLQIHIEIFDFFFFFFVD</sequence>
<proteinExistence type="predicted"/>
<name>W2T7Y6_NECAM</name>
<dbReference type="EMBL" id="KI660062">
    <property type="protein sequence ID" value="ETN78135.1"/>
    <property type="molecule type" value="Genomic_DNA"/>
</dbReference>
<dbReference type="AlphaFoldDB" id="W2T7Y6"/>
<keyword evidence="2" id="KW-1185">Reference proteome</keyword>
<evidence type="ECO:0000313" key="2">
    <source>
        <dbReference type="Proteomes" id="UP000053676"/>
    </source>
</evidence>
<evidence type="ECO:0000313" key="1">
    <source>
        <dbReference type="EMBL" id="ETN78135.1"/>
    </source>
</evidence>
<organism evidence="1 2">
    <name type="scientific">Necator americanus</name>
    <name type="common">Human hookworm</name>
    <dbReference type="NCBI Taxonomy" id="51031"/>
    <lineage>
        <taxon>Eukaryota</taxon>
        <taxon>Metazoa</taxon>
        <taxon>Ecdysozoa</taxon>
        <taxon>Nematoda</taxon>
        <taxon>Chromadorea</taxon>
        <taxon>Rhabditida</taxon>
        <taxon>Rhabditina</taxon>
        <taxon>Rhabditomorpha</taxon>
        <taxon>Strongyloidea</taxon>
        <taxon>Ancylostomatidae</taxon>
        <taxon>Bunostominae</taxon>
        <taxon>Necator</taxon>
    </lineage>
</organism>
<dbReference type="KEGG" id="nai:NECAME_10558"/>